<proteinExistence type="predicted"/>
<dbReference type="InterPro" id="IPR016461">
    <property type="entry name" value="COMT-like"/>
</dbReference>
<dbReference type="GO" id="GO:0046983">
    <property type="term" value="F:protein dimerization activity"/>
    <property type="evidence" value="ECO:0007669"/>
    <property type="project" value="InterPro"/>
</dbReference>
<dbReference type="InterPro" id="IPR012967">
    <property type="entry name" value="COMT_dimerisation"/>
</dbReference>
<dbReference type="Gene3D" id="1.10.10.10">
    <property type="entry name" value="Winged helix-like DNA-binding domain superfamily/Winged helix DNA-binding domain"/>
    <property type="match status" value="1"/>
</dbReference>
<protein>
    <submittedName>
        <fullName evidence="7">Demethylsterigmatocystin 6-O-methyltransferase</fullName>
    </submittedName>
</protein>
<keyword evidence="3" id="KW-0949">S-adenosyl-L-methionine</keyword>
<evidence type="ECO:0000259" key="6">
    <source>
        <dbReference type="Pfam" id="PF08100"/>
    </source>
</evidence>
<keyword evidence="2" id="KW-0808">Transferase</keyword>
<dbReference type="InterPro" id="IPR036388">
    <property type="entry name" value="WH-like_DNA-bd_sf"/>
</dbReference>
<comment type="caution">
    <text evidence="7">The sequence shown here is derived from an EMBL/GenBank/DDBJ whole genome shotgun (WGS) entry which is preliminary data.</text>
</comment>
<dbReference type="PANTHER" id="PTHR43712:SF17">
    <property type="entry name" value="O-METHYLTRANSFERASE"/>
    <property type="match status" value="1"/>
</dbReference>
<dbReference type="InterPro" id="IPR036390">
    <property type="entry name" value="WH_DNA-bd_sf"/>
</dbReference>
<evidence type="ECO:0000256" key="2">
    <source>
        <dbReference type="ARBA" id="ARBA00022679"/>
    </source>
</evidence>
<dbReference type="OrthoDB" id="1535081at2759"/>
<keyword evidence="8" id="KW-1185">Reference proteome</keyword>
<evidence type="ECO:0000256" key="4">
    <source>
        <dbReference type="PIRSR" id="PIRSR005739-1"/>
    </source>
</evidence>
<dbReference type="SUPFAM" id="SSF53335">
    <property type="entry name" value="S-adenosyl-L-methionine-dependent methyltransferases"/>
    <property type="match status" value="1"/>
</dbReference>
<feature type="non-terminal residue" evidence="7">
    <location>
        <position position="384"/>
    </location>
</feature>
<name>A0A8T9C7E2_9HELO</name>
<keyword evidence="1" id="KW-0489">Methyltransferase</keyword>
<dbReference type="Proteomes" id="UP000469558">
    <property type="component" value="Unassembled WGS sequence"/>
</dbReference>
<feature type="domain" description="O-methyltransferase dimerisation" evidence="6">
    <location>
        <begin position="66"/>
        <end position="124"/>
    </location>
</feature>
<sequence>MSPLPAKELLAQLEALVANPPAELRNNANLRSQLSAAARKVSLAFEKPEDVVARVLLSQPVEGITVRIAIDLKLFALLKDDVKTLDQLAEATKATPDLLRRVLRSLAANGAVKEVEVDKYALSPTYELFANPAFAEGLAHCADFLNPSYQALPAFLAANNYASPSDPTNTAVQLAFNLQGKDLLEILMSKPDSARGFGTLMSTWGEGNSLIQDLVPIKEKLEIGFDTSGEKIVWVDVGGGYGQKTIALKTAHPDLPGRFIVQDLPGTVDNAPKIEGVELVAHDFFTEQPIKGARAYYIRQCLHNWPSDKCLTILTQLRKAMKPGYSKLFVHELIMQDRSASVWATTQDFNMMTLLGTRERSEKEWRGLLGHAGFRVVEVYHSSD</sequence>
<evidence type="ECO:0000256" key="1">
    <source>
        <dbReference type="ARBA" id="ARBA00022603"/>
    </source>
</evidence>
<evidence type="ECO:0000313" key="7">
    <source>
        <dbReference type="EMBL" id="TVY76147.1"/>
    </source>
</evidence>
<dbReference type="SUPFAM" id="SSF46785">
    <property type="entry name" value="Winged helix' DNA-binding domain"/>
    <property type="match status" value="1"/>
</dbReference>
<evidence type="ECO:0000313" key="8">
    <source>
        <dbReference type="Proteomes" id="UP000469558"/>
    </source>
</evidence>
<gene>
    <name evidence="7" type="primary">omtB</name>
    <name evidence="7" type="ORF">LSUE1_G004223</name>
</gene>
<dbReference type="EMBL" id="QGMK01000853">
    <property type="protein sequence ID" value="TVY76147.1"/>
    <property type="molecule type" value="Genomic_DNA"/>
</dbReference>
<dbReference type="InterPro" id="IPR029063">
    <property type="entry name" value="SAM-dependent_MTases_sf"/>
</dbReference>
<reference evidence="7 8" key="1">
    <citation type="submission" date="2018-05" db="EMBL/GenBank/DDBJ databases">
        <title>Genome sequencing and assembly of the regulated plant pathogen Lachnellula willkommii and related sister species for the development of diagnostic species identification markers.</title>
        <authorList>
            <person name="Giroux E."/>
            <person name="Bilodeau G."/>
        </authorList>
    </citation>
    <scope>NUCLEOTIDE SEQUENCE [LARGE SCALE GENOMIC DNA]</scope>
    <source>
        <strain evidence="7 8">CBS 268.59</strain>
    </source>
</reference>
<dbReference type="PANTHER" id="PTHR43712">
    <property type="entry name" value="PUTATIVE (AFU_ORTHOLOGUE AFUA_4G14580)-RELATED"/>
    <property type="match status" value="1"/>
</dbReference>
<dbReference type="Pfam" id="PF00891">
    <property type="entry name" value="Methyltransf_2"/>
    <property type="match status" value="1"/>
</dbReference>
<dbReference type="GO" id="GO:0008171">
    <property type="term" value="F:O-methyltransferase activity"/>
    <property type="evidence" value="ECO:0007669"/>
    <property type="project" value="InterPro"/>
</dbReference>
<evidence type="ECO:0000259" key="5">
    <source>
        <dbReference type="Pfam" id="PF00891"/>
    </source>
</evidence>
<dbReference type="AlphaFoldDB" id="A0A8T9C7E2"/>
<dbReference type="GO" id="GO:0032259">
    <property type="term" value="P:methylation"/>
    <property type="evidence" value="ECO:0007669"/>
    <property type="project" value="UniProtKB-KW"/>
</dbReference>
<dbReference type="PROSITE" id="PS51683">
    <property type="entry name" value="SAM_OMT_II"/>
    <property type="match status" value="1"/>
</dbReference>
<organism evidence="7 8">
    <name type="scientific">Lachnellula suecica</name>
    <dbReference type="NCBI Taxonomy" id="602035"/>
    <lineage>
        <taxon>Eukaryota</taxon>
        <taxon>Fungi</taxon>
        <taxon>Dikarya</taxon>
        <taxon>Ascomycota</taxon>
        <taxon>Pezizomycotina</taxon>
        <taxon>Leotiomycetes</taxon>
        <taxon>Helotiales</taxon>
        <taxon>Lachnaceae</taxon>
        <taxon>Lachnellula</taxon>
    </lineage>
</organism>
<dbReference type="InterPro" id="IPR001077">
    <property type="entry name" value="COMT_C"/>
</dbReference>
<dbReference type="Gene3D" id="3.40.50.150">
    <property type="entry name" value="Vaccinia Virus protein VP39"/>
    <property type="match status" value="1"/>
</dbReference>
<accession>A0A8T9C7E2</accession>
<dbReference type="Pfam" id="PF08100">
    <property type="entry name" value="Dimerisation"/>
    <property type="match status" value="1"/>
</dbReference>
<evidence type="ECO:0000256" key="3">
    <source>
        <dbReference type="ARBA" id="ARBA00022691"/>
    </source>
</evidence>
<dbReference type="PIRSF" id="PIRSF005739">
    <property type="entry name" value="O-mtase"/>
    <property type="match status" value="1"/>
</dbReference>
<feature type="domain" description="O-methyltransferase C-terminal" evidence="5">
    <location>
        <begin position="234"/>
        <end position="375"/>
    </location>
</feature>
<feature type="active site" description="Proton acceptor" evidence="4">
    <location>
        <position position="303"/>
    </location>
</feature>